<keyword evidence="2" id="KW-1185">Reference proteome</keyword>
<gene>
    <name evidence="1" type="ORF">MRB53_010347</name>
</gene>
<name>A0ACC2LRX8_PERAE</name>
<sequence length="149" mass="16485">MSAEDGLKVGISGIQEDEVVMISVAFLVILFSAQRYGTSKLGLAVGPALFIWFCSLAGVGIYNLVKYDRCVEGFQSYSHLLFLQEEFITCLLSLGGCLLCVTGSEAMFADICYFSVRPVQLTFVFFWFCLALCWGTWAGCIPYGKHNKI</sequence>
<reference evidence="1 2" key="1">
    <citation type="journal article" date="2022" name="Hortic Res">
        <title>A haplotype resolved chromosomal level avocado genome allows analysis of novel avocado genes.</title>
        <authorList>
            <person name="Nath O."/>
            <person name="Fletcher S.J."/>
            <person name="Hayward A."/>
            <person name="Shaw L.M."/>
            <person name="Masouleh A.K."/>
            <person name="Furtado A."/>
            <person name="Henry R.J."/>
            <person name="Mitter N."/>
        </authorList>
    </citation>
    <scope>NUCLEOTIDE SEQUENCE [LARGE SCALE GENOMIC DNA]</scope>
    <source>
        <strain evidence="2">cv. Hass</strain>
    </source>
</reference>
<organism evidence="1 2">
    <name type="scientific">Persea americana</name>
    <name type="common">Avocado</name>
    <dbReference type="NCBI Taxonomy" id="3435"/>
    <lineage>
        <taxon>Eukaryota</taxon>
        <taxon>Viridiplantae</taxon>
        <taxon>Streptophyta</taxon>
        <taxon>Embryophyta</taxon>
        <taxon>Tracheophyta</taxon>
        <taxon>Spermatophyta</taxon>
        <taxon>Magnoliopsida</taxon>
        <taxon>Magnoliidae</taxon>
        <taxon>Laurales</taxon>
        <taxon>Lauraceae</taxon>
        <taxon>Persea</taxon>
    </lineage>
</organism>
<comment type="caution">
    <text evidence="1">The sequence shown here is derived from an EMBL/GenBank/DDBJ whole genome shotgun (WGS) entry which is preliminary data.</text>
</comment>
<dbReference type="Proteomes" id="UP001234297">
    <property type="component" value="Chromosome 3"/>
</dbReference>
<evidence type="ECO:0000313" key="2">
    <source>
        <dbReference type="Proteomes" id="UP001234297"/>
    </source>
</evidence>
<protein>
    <submittedName>
        <fullName evidence="1">Uncharacterized protein</fullName>
    </submittedName>
</protein>
<evidence type="ECO:0000313" key="1">
    <source>
        <dbReference type="EMBL" id="KAJ8636080.1"/>
    </source>
</evidence>
<accession>A0ACC2LRX8</accession>
<dbReference type="EMBL" id="CM056811">
    <property type="protein sequence ID" value="KAJ8636080.1"/>
    <property type="molecule type" value="Genomic_DNA"/>
</dbReference>
<proteinExistence type="predicted"/>